<evidence type="ECO:0000313" key="2">
    <source>
        <dbReference type="Proteomes" id="UP000663833"/>
    </source>
</evidence>
<organism evidence="1 2">
    <name type="scientific">Rotaria socialis</name>
    <dbReference type="NCBI Taxonomy" id="392032"/>
    <lineage>
        <taxon>Eukaryota</taxon>
        <taxon>Metazoa</taxon>
        <taxon>Spiralia</taxon>
        <taxon>Gnathifera</taxon>
        <taxon>Rotifera</taxon>
        <taxon>Eurotatoria</taxon>
        <taxon>Bdelloidea</taxon>
        <taxon>Philodinida</taxon>
        <taxon>Philodinidae</taxon>
        <taxon>Rotaria</taxon>
    </lineage>
</organism>
<comment type="caution">
    <text evidence="1">The sequence shown here is derived from an EMBL/GenBank/DDBJ whole genome shotgun (WGS) entry which is preliminary data.</text>
</comment>
<accession>A0A817U499</accession>
<dbReference type="EMBL" id="CAJNYD010001241">
    <property type="protein sequence ID" value="CAF3325736.1"/>
    <property type="molecule type" value="Genomic_DNA"/>
</dbReference>
<proteinExistence type="predicted"/>
<protein>
    <submittedName>
        <fullName evidence="1">Uncharacterized protein</fullName>
    </submittedName>
</protein>
<evidence type="ECO:0000313" key="1">
    <source>
        <dbReference type="EMBL" id="CAF3325736.1"/>
    </source>
</evidence>
<reference evidence="1" key="1">
    <citation type="submission" date="2021-02" db="EMBL/GenBank/DDBJ databases">
        <authorList>
            <person name="Nowell W R."/>
        </authorList>
    </citation>
    <scope>NUCLEOTIDE SEQUENCE</scope>
</reference>
<gene>
    <name evidence="1" type="ORF">LUA448_LOCUS10430</name>
</gene>
<sequence>MWKSIKNDVKSLVSLTSLSIDSVDIFFVKDKKKFTLHLLTDLLFISSSLKYFSLRIINLCDISHFNLSGDGEQPSSIEHLILDNIRINLYHIYSIAPVLRTLDTIIDSHSLNHTKHHFPPEFLAELSIKFFGHFNLSTMKQILHEMTRLVHLTIVVYDMYNDIIDGFAWERILTNIITFKTPFWLDNKHWYVKYDRCTVSGFSLLYSIPYFNNTYPWVHIKGPITTKSTGPDVLSLSNINHLNVNCESPIDTEILCRFTDPQRLEVHYTEKSFYLLIHDIVPYIDISKITTFLIDSYRSTLDADVFIRLLSSMSQLRSFGAPIAFLKLCFVYRWPHISRLRILDSFPSAEATEKQLTLDDINAFYHSFYHIEYVSFSHDTDLNLAKFINNMPPTIFTIVIYHPINVTAATSGGFITRNWLEQTFFIHVMNSMI</sequence>
<dbReference type="Proteomes" id="UP000663833">
    <property type="component" value="Unassembled WGS sequence"/>
</dbReference>
<dbReference type="AlphaFoldDB" id="A0A817U499"/>
<name>A0A817U499_9BILA</name>